<dbReference type="EnsemblPlants" id="LPERR02G28760.1">
    <property type="protein sequence ID" value="LPERR02G28760.1"/>
    <property type="gene ID" value="LPERR02G28760"/>
</dbReference>
<reference evidence="3" key="3">
    <citation type="submission" date="2015-04" db="UniProtKB">
        <authorList>
            <consortium name="EnsemblPlants"/>
        </authorList>
    </citation>
    <scope>IDENTIFICATION</scope>
</reference>
<keyword evidence="2" id="KW-1133">Transmembrane helix</keyword>
<dbReference type="AlphaFoldDB" id="A0A0D9VLV6"/>
<dbReference type="Proteomes" id="UP000032180">
    <property type="component" value="Chromosome 2"/>
</dbReference>
<feature type="transmembrane region" description="Helical" evidence="2">
    <location>
        <begin position="16"/>
        <end position="38"/>
    </location>
</feature>
<keyword evidence="2" id="KW-0812">Transmembrane</keyword>
<reference evidence="3 4" key="1">
    <citation type="submission" date="2012-08" db="EMBL/GenBank/DDBJ databases">
        <title>Oryza genome evolution.</title>
        <authorList>
            <person name="Wing R.A."/>
        </authorList>
    </citation>
    <scope>NUCLEOTIDE SEQUENCE</scope>
</reference>
<evidence type="ECO:0000313" key="4">
    <source>
        <dbReference type="Proteomes" id="UP000032180"/>
    </source>
</evidence>
<evidence type="ECO:0000313" key="3">
    <source>
        <dbReference type="EnsemblPlants" id="LPERR02G28760.1"/>
    </source>
</evidence>
<feature type="transmembrane region" description="Helical" evidence="2">
    <location>
        <begin position="116"/>
        <end position="133"/>
    </location>
</feature>
<evidence type="ECO:0000256" key="1">
    <source>
        <dbReference type="SAM" id="Coils"/>
    </source>
</evidence>
<dbReference type="HOGENOM" id="CLU_1899216_0_0_1"/>
<sequence length="134" mass="15805">MFNVLGHIGVPPHTSFSAAIGIVVVISGYGRIAYWNIWKRLWSMPSPREMTSWPKRTLFLRKAFDDQKQELKIAEHKTEELQLELDACLQENAALRVEMEDIRIRLHRARLLRSKITRFFIILNIYLLYAAFFK</sequence>
<reference evidence="4" key="2">
    <citation type="submission" date="2013-12" db="EMBL/GenBank/DDBJ databases">
        <authorList>
            <person name="Yu Y."/>
            <person name="Lee S."/>
            <person name="de Baynast K."/>
            <person name="Wissotski M."/>
            <person name="Liu L."/>
            <person name="Talag J."/>
            <person name="Goicoechea J."/>
            <person name="Angelova A."/>
            <person name="Jetty R."/>
            <person name="Kudrna D."/>
            <person name="Golser W."/>
            <person name="Rivera L."/>
            <person name="Zhang J."/>
            <person name="Wing R."/>
        </authorList>
    </citation>
    <scope>NUCLEOTIDE SEQUENCE</scope>
</reference>
<protein>
    <submittedName>
        <fullName evidence="3">Uncharacterized protein</fullName>
    </submittedName>
</protein>
<feature type="coiled-coil region" evidence="1">
    <location>
        <begin position="64"/>
        <end position="105"/>
    </location>
</feature>
<evidence type="ECO:0000256" key="2">
    <source>
        <dbReference type="SAM" id="Phobius"/>
    </source>
</evidence>
<keyword evidence="1" id="KW-0175">Coiled coil</keyword>
<accession>A0A0D9VLV6</accession>
<keyword evidence="2" id="KW-0472">Membrane</keyword>
<organism evidence="3 4">
    <name type="scientific">Leersia perrieri</name>
    <dbReference type="NCBI Taxonomy" id="77586"/>
    <lineage>
        <taxon>Eukaryota</taxon>
        <taxon>Viridiplantae</taxon>
        <taxon>Streptophyta</taxon>
        <taxon>Embryophyta</taxon>
        <taxon>Tracheophyta</taxon>
        <taxon>Spermatophyta</taxon>
        <taxon>Magnoliopsida</taxon>
        <taxon>Liliopsida</taxon>
        <taxon>Poales</taxon>
        <taxon>Poaceae</taxon>
        <taxon>BOP clade</taxon>
        <taxon>Oryzoideae</taxon>
        <taxon>Oryzeae</taxon>
        <taxon>Oryzinae</taxon>
        <taxon>Leersia</taxon>
    </lineage>
</organism>
<name>A0A0D9VLV6_9ORYZ</name>
<proteinExistence type="predicted"/>
<keyword evidence="4" id="KW-1185">Reference proteome</keyword>
<dbReference type="Gramene" id="LPERR02G28760.1">
    <property type="protein sequence ID" value="LPERR02G28760.1"/>
    <property type="gene ID" value="LPERR02G28760"/>
</dbReference>